<dbReference type="InterPro" id="IPR018490">
    <property type="entry name" value="cNMP-bd_dom_sf"/>
</dbReference>
<dbReference type="Gene3D" id="2.60.120.10">
    <property type="entry name" value="Jelly Rolls"/>
    <property type="match status" value="1"/>
</dbReference>
<dbReference type="AlphaFoldDB" id="A0A1F2PIR2"/>
<dbReference type="InterPro" id="IPR000595">
    <property type="entry name" value="cNMP-bd_dom"/>
</dbReference>
<dbReference type="Proteomes" id="UP000176244">
    <property type="component" value="Unassembled WGS sequence"/>
</dbReference>
<accession>A0A1F2PIR2</accession>
<dbReference type="CDD" id="cd00038">
    <property type="entry name" value="CAP_ED"/>
    <property type="match status" value="1"/>
</dbReference>
<feature type="domain" description="Cyclic nucleotide-binding" evidence="1">
    <location>
        <begin position="31"/>
        <end position="116"/>
    </location>
</feature>
<organism evidence="2 3">
    <name type="scientific">Acetobacterium wieringae</name>
    <dbReference type="NCBI Taxonomy" id="52694"/>
    <lineage>
        <taxon>Bacteria</taxon>
        <taxon>Bacillati</taxon>
        <taxon>Bacillota</taxon>
        <taxon>Clostridia</taxon>
        <taxon>Eubacteriales</taxon>
        <taxon>Eubacteriaceae</taxon>
        <taxon>Acetobacterium</taxon>
    </lineage>
</organism>
<sequence length="189" mass="21294">MANAINLPDYLNQQGFDPDLIQAMTPLFRVRDYQKGEILLPQGENTKVVCLILQGVVRGFYLDAAGADITKCFSQTGDWCCIYNLLDDGPSEYGIEALADCQVAQISVPVLRQAFDEAPVLRDLYEKLFRQAFIISDEKGLAFQRLPAKERYLEFVANYPDLAGQIRQEYIASYIGVTPSSLSRIKREL</sequence>
<name>A0A1F2PIR2_9FIRM</name>
<reference evidence="2 3" key="1">
    <citation type="submission" date="2015-09" db="EMBL/GenBank/DDBJ databases">
        <title>Genome sequence of Acetobacterium wieringae DSM 1911.</title>
        <authorList>
            <person name="Poehlein A."/>
            <person name="Bengelsdorf F.R."/>
            <person name="Schiel-Bengelsdorf B."/>
            <person name="Duerre P."/>
            <person name="Daniel R."/>
        </authorList>
    </citation>
    <scope>NUCLEOTIDE SEQUENCE [LARGE SCALE GENOMIC DNA]</scope>
    <source>
        <strain evidence="2 3">DSM 1911</strain>
    </source>
</reference>
<dbReference type="RefSeq" id="WP_175440929.1">
    <property type="nucleotide sequence ID" value="NZ_LKEU01000029.1"/>
</dbReference>
<dbReference type="InterPro" id="IPR014710">
    <property type="entry name" value="RmlC-like_jellyroll"/>
</dbReference>
<dbReference type="Pfam" id="PF00027">
    <property type="entry name" value="cNMP_binding"/>
    <property type="match status" value="1"/>
</dbReference>
<evidence type="ECO:0000313" key="3">
    <source>
        <dbReference type="Proteomes" id="UP000176244"/>
    </source>
</evidence>
<dbReference type="STRING" id="52694.ACWI_18230"/>
<gene>
    <name evidence="2" type="ORF">ACWI_18230</name>
</gene>
<evidence type="ECO:0000313" key="2">
    <source>
        <dbReference type="EMBL" id="OFV70611.1"/>
    </source>
</evidence>
<dbReference type="SUPFAM" id="SSF51206">
    <property type="entry name" value="cAMP-binding domain-like"/>
    <property type="match status" value="1"/>
</dbReference>
<dbReference type="EMBL" id="LKEU01000029">
    <property type="protein sequence ID" value="OFV70611.1"/>
    <property type="molecule type" value="Genomic_DNA"/>
</dbReference>
<protein>
    <submittedName>
        <fullName evidence="2">Cyclic nucleotide-binding domain protein</fullName>
    </submittedName>
</protein>
<comment type="caution">
    <text evidence="2">The sequence shown here is derived from an EMBL/GenBank/DDBJ whole genome shotgun (WGS) entry which is preliminary data.</text>
</comment>
<proteinExistence type="predicted"/>
<evidence type="ECO:0000259" key="1">
    <source>
        <dbReference type="Pfam" id="PF00027"/>
    </source>
</evidence>